<dbReference type="Pfam" id="PF01182">
    <property type="entry name" value="Glucosamine_iso"/>
    <property type="match status" value="1"/>
</dbReference>
<comment type="similarity">
    <text evidence="4">Belongs to the glucosamine/galactosamine-6-phosphate isomerase family. NagB subfamily.</text>
</comment>
<dbReference type="GO" id="GO:0016853">
    <property type="term" value="F:isomerase activity"/>
    <property type="evidence" value="ECO:0007669"/>
    <property type="project" value="UniProtKB-KW"/>
</dbReference>
<evidence type="ECO:0000256" key="3">
    <source>
        <dbReference type="ARBA" id="ARBA00023277"/>
    </source>
</evidence>
<dbReference type="SUPFAM" id="SSF100950">
    <property type="entry name" value="NagB/RpiA/CoA transferase-like"/>
    <property type="match status" value="1"/>
</dbReference>
<comment type="caution">
    <text evidence="4">Lacks conserved residue(s) required for the propagation of feature annotation.</text>
</comment>
<comment type="caution">
    <text evidence="6">The sequence shown here is derived from an EMBL/GenBank/DDBJ whole genome shotgun (WGS) entry which is preliminary data.</text>
</comment>
<accession>A0A0R2JSN4</accession>
<evidence type="ECO:0000313" key="6">
    <source>
        <dbReference type="EMBL" id="KRN77559.1"/>
    </source>
</evidence>
<proteinExistence type="inferred from homology"/>
<dbReference type="InterPro" id="IPR006148">
    <property type="entry name" value="Glc/Gal-6P_isomerase"/>
</dbReference>
<dbReference type="InterPro" id="IPR004547">
    <property type="entry name" value="Glucosamine6P_isomerase"/>
</dbReference>
<dbReference type="Gene3D" id="3.40.50.1360">
    <property type="match status" value="1"/>
</dbReference>
<dbReference type="GO" id="GO:0019262">
    <property type="term" value="P:N-acetylneuraminate catabolic process"/>
    <property type="evidence" value="ECO:0007669"/>
    <property type="project" value="UniProtKB-UniRule"/>
</dbReference>
<keyword evidence="2 4" id="KW-0378">Hydrolase</keyword>
<dbReference type="InterPro" id="IPR037171">
    <property type="entry name" value="NagB/RpiA_transferase-like"/>
</dbReference>
<evidence type="ECO:0000256" key="1">
    <source>
        <dbReference type="ARBA" id="ARBA00000644"/>
    </source>
</evidence>
<reference evidence="6 7" key="1">
    <citation type="journal article" date="2015" name="Genome Announc.">
        <title>Expanding the biotechnology potential of lactobacilli through comparative genomics of 213 strains and associated genera.</title>
        <authorList>
            <person name="Sun Z."/>
            <person name="Harris H.M."/>
            <person name="McCann A."/>
            <person name="Guo C."/>
            <person name="Argimon S."/>
            <person name="Zhang W."/>
            <person name="Yang X."/>
            <person name="Jeffery I.B."/>
            <person name="Cooney J.C."/>
            <person name="Kagawa T.F."/>
            <person name="Liu W."/>
            <person name="Song Y."/>
            <person name="Salvetti E."/>
            <person name="Wrobel A."/>
            <person name="Rasinkangas P."/>
            <person name="Parkhill J."/>
            <person name="Rea M.C."/>
            <person name="O'Sullivan O."/>
            <person name="Ritari J."/>
            <person name="Douillard F.P."/>
            <person name="Paul Ross R."/>
            <person name="Yang R."/>
            <person name="Briner A.E."/>
            <person name="Felis G.E."/>
            <person name="de Vos W.M."/>
            <person name="Barrangou R."/>
            <person name="Klaenhammer T.R."/>
            <person name="Caufield P.W."/>
            <person name="Cui Y."/>
            <person name="Zhang H."/>
            <person name="O'Toole P.W."/>
        </authorList>
    </citation>
    <scope>NUCLEOTIDE SEQUENCE [LARGE SCALE GENOMIC DNA]</scope>
    <source>
        <strain evidence="6 7">DSM 20014</strain>
    </source>
</reference>
<organism evidence="6 7">
    <name type="scientific">Weissella minor</name>
    <dbReference type="NCBI Taxonomy" id="1620"/>
    <lineage>
        <taxon>Bacteria</taxon>
        <taxon>Bacillati</taxon>
        <taxon>Bacillota</taxon>
        <taxon>Bacilli</taxon>
        <taxon>Lactobacillales</taxon>
        <taxon>Lactobacillaceae</taxon>
        <taxon>Weissella</taxon>
    </lineage>
</organism>
<dbReference type="EC" id="3.5.99.6" evidence="4"/>
<name>A0A0R2JSN4_9LACO</name>
<comment type="catalytic activity">
    <reaction evidence="1 4">
        <text>alpha-D-glucosamine 6-phosphate + H2O = beta-D-fructose 6-phosphate + NH4(+)</text>
        <dbReference type="Rhea" id="RHEA:12172"/>
        <dbReference type="ChEBI" id="CHEBI:15377"/>
        <dbReference type="ChEBI" id="CHEBI:28938"/>
        <dbReference type="ChEBI" id="CHEBI:57634"/>
        <dbReference type="ChEBI" id="CHEBI:75989"/>
        <dbReference type="EC" id="3.5.99.6"/>
    </reaction>
</comment>
<evidence type="ECO:0000259" key="5">
    <source>
        <dbReference type="Pfam" id="PF01182"/>
    </source>
</evidence>
<dbReference type="GO" id="GO:0005737">
    <property type="term" value="C:cytoplasm"/>
    <property type="evidence" value="ECO:0007669"/>
    <property type="project" value="TreeGrafter"/>
</dbReference>
<dbReference type="HAMAP" id="MF_01241">
    <property type="entry name" value="GlcN6P_deamin"/>
    <property type="match status" value="1"/>
</dbReference>
<dbReference type="GO" id="GO:0006046">
    <property type="term" value="P:N-acetylglucosamine catabolic process"/>
    <property type="evidence" value="ECO:0007669"/>
    <property type="project" value="UniProtKB-UniRule"/>
</dbReference>
<dbReference type="PATRIC" id="fig|1620.3.peg.1653"/>
<dbReference type="UniPathway" id="UPA00629">
    <property type="reaction ID" value="UER00684"/>
</dbReference>
<comment type="function">
    <text evidence="4">Catalyzes the reversible isomerization-deamination of glucosamine 6-phosphate (GlcN6P) to form fructose 6-phosphate (Fru6P) and ammonium ion.</text>
</comment>
<keyword evidence="3 4" id="KW-0119">Carbohydrate metabolism</keyword>
<dbReference type="PROSITE" id="PS01161">
    <property type="entry name" value="GLC_GALNAC_ISOMERASE"/>
    <property type="match status" value="1"/>
</dbReference>
<evidence type="ECO:0000256" key="4">
    <source>
        <dbReference type="HAMAP-Rule" id="MF_01241"/>
    </source>
</evidence>
<dbReference type="AlphaFoldDB" id="A0A0R2JSN4"/>
<feature type="active site" description="Proton acceptor; for ring-opening step" evidence="4">
    <location>
        <position position="146"/>
    </location>
</feature>
<keyword evidence="7" id="KW-1185">Reference proteome</keyword>
<dbReference type="PANTHER" id="PTHR11280">
    <property type="entry name" value="GLUCOSAMINE-6-PHOSPHATE ISOMERASE"/>
    <property type="match status" value="1"/>
</dbReference>
<dbReference type="EMBL" id="JQCD01000018">
    <property type="protein sequence ID" value="KRN77559.1"/>
    <property type="molecule type" value="Genomic_DNA"/>
</dbReference>
<feature type="active site" description="For ring-opening step" evidence="4">
    <location>
        <position position="151"/>
    </location>
</feature>
<feature type="active site" description="For ring-opening step" evidence="4">
    <location>
        <position position="144"/>
    </location>
</feature>
<dbReference type="InterPro" id="IPR018321">
    <property type="entry name" value="Glucosamine6P_isomerase_CS"/>
</dbReference>
<protein>
    <recommendedName>
        <fullName evidence="4">Glucosamine-6-phosphate deaminase</fullName>
        <ecNumber evidence="4">3.5.99.6</ecNumber>
    </recommendedName>
    <alternativeName>
        <fullName evidence="4">GlcN6P deaminase</fullName>
        <shortName evidence="4">GNPDA</shortName>
    </alternativeName>
    <alternativeName>
        <fullName evidence="4">Glucosamine-6-phosphate isomerase</fullName>
    </alternativeName>
</protein>
<evidence type="ECO:0000256" key="2">
    <source>
        <dbReference type="ARBA" id="ARBA00022801"/>
    </source>
</evidence>
<keyword evidence="6" id="KW-0413">Isomerase</keyword>
<dbReference type="CDD" id="cd01399">
    <property type="entry name" value="GlcN6P_deaminase"/>
    <property type="match status" value="1"/>
</dbReference>
<comment type="pathway">
    <text evidence="4">Amino-sugar metabolism; N-acetylneuraminate degradation; D-fructose 6-phosphate from N-acetylneuraminate: step 5/5.</text>
</comment>
<dbReference type="FunFam" id="3.40.50.1360:FF:000003">
    <property type="entry name" value="Glucosamine-6-phosphate deaminase"/>
    <property type="match status" value="1"/>
</dbReference>
<dbReference type="GO" id="GO:0042802">
    <property type="term" value="F:identical protein binding"/>
    <property type="evidence" value="ECO:0007669"/>
    <property type="project" value="TreeGrafter"/>
</dbReference>
<dbReference type="GO" id="GO:0006043">
    <property type="term" value="P:glucosamine catabolic process"/>
    <property type="evidence" value="ECO:0007669"/>
    <property type="project" value="TreeGrafter"/>
</dbReference>
<dbReference type="NCBIfam" id="TIGR00502">
    <property type="entry name" value="nagB"/>
    <property type="match status" value="1"/>
</dbReference>
<dbReference type="Proteomes" id="UP000051673">
    <property type="component" value="Unassembled WGS sequence"/>
</dbReference>
<dbReference type="GO" id="GO:0004342">
    <property type="term" value="F:glucosamine-6-phosphate deaminase activity"/>
    <property type="evidence" value="ECO:0007669"/>
    <property type="project" value="UniProtKB-UniRule"/>
</dbReference>
<feature type="domain" description="Glucosamine/galactosamine-6-phosphate isomerase" evidence="5">
    <location>
        <begin position="38"/>
        <end position="237"/>
    </location>
</feature>
<dbReference type="STRING" id="1620.IV67_GL001618"/>
<gene>
    <name evidence="4" type="primary">nagB</name>
    <name evidence="6" type="ORF">IV67_GL001618</name>
</gene>
<feature type="active site" description="Proton acceptor; for enolization step" evidence="4">
    <location>
        <position position="78"/>
    </location>
</feature>
<sequence length="258" mass="27870">MLSLVYTITEDKGATVMKIIKVQDQTMGGKAGFAQFDAALKQGASTFGLATGSTPITIYEEIVASDLDFSEKTSINLDEYVGLSGDDVQSYAYFMHEHLFNAKPFAQSYVPNGLAEDADAEVKRYEEIIDANPIDLQLLGLGQNGHIGFNEPGTSFNETTHKVTLTQSTIDANARFFEDENDVPRYAYSMGIASIMKSKNILLVAYGEAKAAAVAAMIEGPVTEDMPASVLQNHANVTVIVDEAAASKLSDQVEFSEI</sequence>
<evidence type="ECO:0000313" key="7">
    <source>
        <dbReference type="Proteomes" id="UP000051673"/>
    </source>
</evidence>
<dbReference type="GO" id="GO:0005975">
    <property type="term" value="P:carbohydrate metabolic process"/>
    <property type="evidence" value="ECO:0007669"/>
    <property type="project" value="InterPro"/>
</dbReference>
<dbReference type="PANTHER" id="PTHR11280:SF5">
    <property type="entry name" value="GLUCOSAMINE-6-PHOSPHATE ISOMERASE"/>
    <property type="match status" value="1"/>
</dbReference>